<dbReference type="InterPro" id="IPR006675">
    <property type="entry name" value="HDIG_dom"/>
</dbReference>
<evidence type="ECO:0000259" key="13">
    <source>
        <dbReference type="Pfam" id="PF13735"/>
    </source>
</evidence>
<dbReference type="InterPro" id="IPR043519">
    <property type="entry name" value="NT_sf"/>
</dbReference>
<keyword evidence="5" id="KW-0479">Metal-binding</keyword>
<dbReference type="InterPro" id="IPR003607">
    <property type="entry name" value="HD/PDEase_dom"/>
</dbReference>
<dbReference type="InterPro" id="IPR050264">
    <property type="entry name" value="Bact_CCA-adding_enz_type3_sf"/>
</dbReference>
<evidence type="ECO:0000256" key="6">
    <source>
        <dbReference type="ARBA" id="ARBA00022741"/>
    </source>
</evidence>
<dbReference type="InterPro" id="IPR032828">
    <property type="entry name" value="PolyA_RNA-bd"/>
</dbReference>
<dbReference type="EMBL" id="JAAZIL010000016">
    <property type="protein sequence ID" value="NLZ24258.1"/>
    <property type="molecule type" value="Genomic_DNA"/>
</dbReference>
<keyword evidence="7" id="KW-0460">Magnesium</keyword>
<dbReference type="SUPFAM" id="SSF81301">
    <property type="entry name" value="Nucleotidyltransferase"/>
    <property type="match status" value="1"/>
</dbReference>
<keyword evidence="4" id="KW-0548">Nucleotidyltransferase</keyword>
<evidence type="ECO:0000259" key="11">
    <source>
        <dbReference type="Pfam" id="PF01966"/>
    </source>
</evidence>
<dbReference type="PANTHER" id="PTHR46173:SF1">
    <property type="entry name" value="CCA TRNA NUCLEOTIDYLTRANSFERASE 1, MITOCHONDRIAL"/>
    <property type="match status" value="1"/>
</dbReference>
<dbReference type="PANTHER" id="PTHR46173">
    <property type="entry name" value="CCA TRNA NUCLEOTIDYLTRANSFERASE 1, MITOCHONDRIAL"/>
    <property type="match status" value="1"/>
</dbReference>
<dbReference type="GO" id="GO:0046872">
    <property type="term" value="F:metal ion binding"/>
    <property type="evidence" value="ECO:0007669"/>
    <property type="project" value="UniProtKB-KW"/>
</dbReference>
<dbReference type="SUPFAM" id="SSF81891">
    <property type="entry name" value="Poly A polymerase C-terminal region-like"/>
    <property type="match status" value="1"/>
</dbReference>
<keyword evidence="2 9" id="KW-0808">Transferase</keyword>
<evidence type="ECO:0000313" key="14">
    <source>
        <dbReference type="EMBL" id="NLZ24258.1"/>
    </source>
</evidence>
<evidence type="ECO:0000313" key="15">
    <source>
        <dbReference type="Proteomes" id="UP000564033"/>
    </source>
</evidence>
<dbReference type="Pfam" id="PF01966">
    <property type="entry name" value="HD"/>
    <property type="match status" value="1"/>
</dbReference>
<evidence type="ECO:0000259" key="12">
    <source>
        <dbReference type="Pfam" id="PF12627"/>
    </source>
</evidence>
<reference evidence="14 15" key="1">
    <citation type="journal article" date="2020" name="Biotechnol. Biofuels">
        <title>New insights from the biogas microbiome by comprehensive genome-resolved metagenomics of nearly 1600 species originating from multiple anaerobic digesters.</title>
        <authorList>
            <person name="Campanaro S."/>
            <person name="Treu L."/>
            <person name="Rodriguez-R L.M."/>
            <person name="Kovalovszki A."/>
            <person name="Ziels R.M."/>
            <person name="Maus I."/>
            <person name="Zhu X."/>
            <person name="Kougias P.G."/>
            <person name="Basile A."/>
            <person name="Luo G."/>
            <person name="Schluter A."/>
            <person name="Konstantinidis K.T."/>
            <person name="Angelidaki I."/>
        </authorList>
    </citation>
    <scope>NUCLEOTIDE SEQUENCE [LARGE SCALE GENOMIC DNA]</scope>
    <source>
        <strain evidence="14">AS19jrsBPTG_9</strain>
    </source>
</reference>
<sequence>MKVRLKIPSYVQKVARILSKEGYDVYLVGGAIRDVVMGKQPHDYDLATNALPDEMLELFPKAVSTGAQFGTVIALIPDKNRENMEVEITTFRSEKEYVDGRWPSKVEFIDDIYRDLGRRDFTINSMALDLSSESLDGEEVERDWDIYDPFDGITDINLKLIRAVGTPIERFKEDGLRAFKACRLASQFNFEIEKETFQAIRKCLPVAKQVSMERIRDEFMKLLLLSPKPSKGVELLRETGLLNIFMPELLEGVGVEQKLYHVHDVYTHSLKVCDNAEDSVKLAALLHDIAKPRTDMGNGHFYGHDVLGVSMVQEIMERMRFPKAEIERVKLLVRNHMFYYPHSQVSLNQDASEEKQLSRWSDAAVRRFLNRVGEENVEDLFKLRIADAVSNPSSPFRPEEITELQKHISKVRAQDMALKVTDLDIDGEDLKKIGVKPGPQMGDILKRLLDAVLEDPLMNSKEKLLAEVKHML</sequence>
<evidence type="ECO:0000259" key="10">
    <source>
        <dbReference type="Pfam" id="PF01743"/>
    </source>
</evidence>
<feature type="domain" description="CCA-adding enzyme C-terminal" evidence="13">
    <location>
        <begin position="407"/>
        <end position="467"/>
    </location>
</feature>
<keyword evidence="8 9" id="KW-0694">RNA-binding</keyword>
<dbReference type="InterPro" id="IPR002646">
    <property type="entry name" value="PolA_pol_head_dom"/>
</dbReference>
<dbReference type="GO" id="GO:0000049">
    <property type="term" value="F:tRNA binding"/>
    <property type="evidence" value="ECO:0007669"/>
    <property type="project" value="TreeGrafter"/>
</dbReference>
<dbReference type="NCBIfam" id="TIGR00277">
    <property type="entry name" value="HDIG"/>
    <property type="match status" value="1"/>
</dbReference>
<evidence type="ECO:0000256" key="4">
    <source>
        <dbReference type="ARBA" id="ARBA00022695"/>
    </source>
</evidence>
<feature type="domain" description="tRNA nucleotidyltransferase/poly(A) polymerase RNA and SrmB- binding" evidence="12">
    <location>
        <begin position="189"/>
        <end position="249"/>
    </location>
</feature>
<feature type="domain" description="Poly A polymerase head" evidence="10">
    <location>
        <begin position="25"/>
        <end position="162"/>
    </location>
</feature>
<gene>
    <name evidence="14" type="ORF">GX888_00715</name>
</gene>
<keyword evidence="3" id="KW-0819">tRNA processing</keyword>
<evidence type="ECO:0000256" key="3">
    <source>
        <dbReference type="ARBA" id="ARBA00022694"/>
    </source>
</evidence>
<dbReference type="Pfam" id="PF12627">
    <property type="entry name" value="PolyA_pol_RNAbd"/>
    <property type="match status" value="1"/>
</dbReference>
<evidence type="ECO:0000256" key="8">
    <source>
        <dbReference type="ARBA" id="ARBA00022884"/>
    </source>
</evidence>
<organism evidence="14 15">
    <name type="scientific">Candidatus Dojkabacteria bacterium</name>
    <dbReference type="NCBI Taxonomy" id="2099670"/>
    <lineage>
        <taxon>Bacteria</taxon>
        <taxon>Candidatus Dojkabacteria</taxon>
    </lineage>
</organism>
<evidence type="ECO:0000256" key="9">
    <source>
        <dbReference type="RuleBase" id="RU003953"/>
    </source>
</evidence>
<dbReference type="CDD" id="cd00077">
    <property type="entry name" value="HDc"/>
    <property type="match status" value="1"/>
</dbReference>
<evidence type="ECO:0000256" key="7">
    <source>
        <dbReference type="ARBA" id="ARBA00022842"/>
    </source>
</evidence>
<dbReference type="GO" id="GO:0016779">
    <property type="term" value="F:nucleotidyltransferase activity"/>
    <property type="evidence" value="ECO:0007669"/>
    <property type="project" value="UniProtKB-KW"/>
</dbReference>
<comment type="cofactor">
    <cofactor evidence="1">
        <name>Mg(2+)</name>
        <dbReference type="ChEBI" id="CHEBI:18420"/>
    </cofactor>
</comment>
<keyword evidence="6" id="KW-0547">Nucleotide-binding</keyword>
<dbReference type="Gene3D" id="3.30.460.10">
    <property type="entry name" value="Beta Polymerase, domain 2"/>
    <property type="match status" value="1"/>
</dbReference>
<dbReference type="Proteomes" id="UP000564033">
    <property type="component" value="Unassembled WGS sequence"/>
</dbReference>
<dbReference type="GO" id="GO:0000166">
    <property type="term" value="F:nucleotide binding"/>
    <property type="evidence" value="ECO:0007669"/>
    <property type="project" value="UniProtKB-KW"/>
</dbReference>
<dbReference type="CDD" id="cd05398">
    <property type="entry name" value="NT_ClassII-CCAase"/>
    <property type="match status" value="1"/>
</dbReference>
<feature type="domain" description="HD" evidence="11">
    <location>
        <begin position="260"/>
        <end position="362"/>
    </location>
</feature>
<proteinExistence type="inferred from homology"/>
<comment type="similarity">
    <text evidence="9">Belongs to the tRNA nucleotidyltransferase/poly(A) polymerase family.</text>
</comment>
<evidence type="ECO:0000256" key="2">
    <source>
        <dbReference type="ARBA" id="ARBA00022679"/>
    </source>
</evidence>
<dbReference type="Gene3D" id="1.10.3090.10">
    <property type="entry name" value="cca-adding enzyme, domain 2"/>
    <property type="match status" value="1"/>
</dbReference>
<dbReference type="AlphaFoldDB" id="A0A847VCJ7"/>
<accession>A0A847VCJ7</accession>
<dbReference type="Gene3D" id="1.10.246.80">
    <property type="match status" value="1"/>
</dbReference>
<dbReference type="InterPro" id="IPR032810">
    <property type="entry name" value="CCA-adding_enz_C"/>
</dbReference>
<name>A0A847VCJ7_9BACT</name>
<dbReference type="InterPro" id="IPR006674">
    <property type="entry name" value="HD_domain"/>
</dbReference>
<dbReference type="Pfam" id="PF13735">
    <property type="entry name" value="tRNA_NucTran2_2"/>
    <property type="match status" value="1"/>
</dbReference>
<comment type="caution">
    <text evidence="14">The sequence shown here is derived from an EMBL/GenBank/DDBJ whole genome shotgun (WGS) entry which is preliminary data.</text>
</comment>
<evidence type="ECO:0000256" key="5">
    <source>
        <dbReference type="ARBA" id="ARBA00022723"/>
    </source>
</evidence>
<dbReference type="GO" id="GO:0008033">
    <property type="term" value="P:tRNA processing"/>
    <property type="evidence" value="ECO:0007669"/>
    <property type="project" value="UniProtKB-KW"/>
</dbReference>
<protein>
    <submittedName>
        <fullName evidence="14">HD domain-containing protein</fullName>
    </submittedName>
</protein>
<evidence type="ECO:0000256" key="1">
    <source>
        <dbReference type="ARBA" id="ARBA00001946"/>
    </source>
</evidence>
<dbReference type="Pfam" id="PF01743">
    <property type="entry name" value="PolyA_pol"/>
    <property type="match status" value="1"/>
</dbReference>